<dbReference type="SUPFAM" id="SSF50199">
    <property type="entry name" value="Staphylococcal nuclease"/>
    <property type="match status" value="1"/>
</dbReference>
<name>A0A418UXJ9_RHOPL</name>
<dbReference type="EMBL" id="QYYD01000040">
    <property type="protein sequence ID" value="RJF65837.1"/>
    <property type="molecule type" value="Genomic_DNA"/>
</dbReference>
<evidence type="ECO:0000256" key="1">
    <source>
        <dbReference type="SAM" id="SignalP"/>
    </source>
</evidence>
<evidence type="ECO:0000259" key="2">
    <source>
        <dbReference type="SMART" id="SM00318"/>
    </source>
</evidence>
<reference evidence="3 4" key="1">
    <citation type="submission" date="2018-09" db="EMBL/GenBank/DDBJ databases">
        <title>Draft genome sequence of Rhodopseudomonas palustris 2.1.18.</title>
        <authorList>
            <person name="Robertson S.L."/>
            <person name="Meyer T.E."/>
            <person name="Kyndt J.A."/>
        </authorList>
    </citation>
    <scope>NUCLEOTIDE SEQUENCE [LARGE SCALE GENOMIC DNA]</scope>
    <source>
        <strain evidence="3 4">2.1.18</strain>
    </source>
</reference>
<dbReference type="RefSeq" id="WP_119859189.1">
    <property type="nucleotide sequence ID" value="NZ_QYYD01000040.1"/>
</dbReference>
<sequence length="246" mass="26363">MFGFVVVLALLVGSPAVAAELVVKDAATLQLGGVTYRLEGIDAPELDQRCINEFADPAACGVETRDAAVRLIAGRAVTCRDLGPDPMFSGRRIGACTISGDGIGLSQRLVQAGLALNADPKGRFAADEAKARDERLALWRGCFVAPQSFRRWDKTAPLLGAACRDDRKAAMLDQMFPDMPPAPDGCAIKGKLAKRARLTGNVGVYQLRGCPSYASLEKPNRWFCSEDDARAAGFRKAYNCRGGAKR</sequence>
<protein>
    <submittedName>
        <fullName evidence="3">Thermonuclease family protein</fullName>
    </submittedName>
</protein>
<feature type="signal peptide" evidence="1">
    <location>
        <begin position="1"/>
        <end position="18"/>
    </location>
</feature>
<proteinExistence type="predicted"/>
<accession>A0A418UXJ9</accession>
<dbReference type="InterPro" id="IPR035437">
    <property type="entry name" value="SNase_OB-fold_sf"/>
</dbReference>
<dbReference type="Pfam" id="PF00565">
    <property type="entry name" value="SNase"/>
    <property type="match status" value="1"/>
</dbReference>
<gene>
    <name evidence="3" type="ORF">D4Q52_24460</name>
</gene>
<dbReference type="OrthoDB" id="9805504at2"/>
<comment type="caution">
    <text evidence="3">The sequence shown here is derived from an EMBL/GenBank/DDBJ whole genome shotgun (WGS) entry which is preliminary data.</text>
</comment>
<dbReference type="Proteomes" id="UP000285523">
    <property type="component" value="Unassembled WGS sequence"/>
</dbReference>
<dbReference type="InterPro" id="IPR016071">
    <property type="entry name" value="Staphylococal_nuclease_OB-fold"/>
</dbReference>
<dbReference type="SMART" id="SM00318">
    <property type="entry name" value="SNc"/>
    <property type="match status" value="1"/>
</dbReference>
<evidence type="ECO:0000313" key="4">
    <source>
        <dbReference type="Proteomes" id="UP000285523"/>
    </source>
</evidence>
<keyword evidence="1" id="KW-0732">Signal</keyword>
<dbReference type="Gene3D" id="2.40.50.90">
    <property type="match status" value="1"/>
</dbReference>
<dbReference type="AlphaFoldDB" id="A0A418UXJ9"/>
<evidence type="ECO:0000313" key="3">
    <source>
        <dbReference type="EMBL" id="RJF65837.1"/>
    </source>
</evidence>
<feature type="chain" id="PRO_5019531380" evidence="1">
    <location>
        <begin position="19"/>
        <end position="246"/>
    </location>
</feature>
<feature type="domain" description="TNase-like" evidence="2">
    <location>
        <begin position="4"/>
        <end position="141"/>
    </location>
</feature>
<organism evidence="3 4">
    <name type="scientific">Rhodopseudomonas palustris</name>
    <dbReference type="NCBI Taxonomy" id="1076"/>
    <lineage>
        <taxon>Bacteria</taxon>
        <taxon>Pseudomonadati</taxon>
        <taxon>Pseudomonadota</taxon>
        <taxon>Alphaproteobacteria</taxon>
        <taxon>Hyphomicrobiales</taxon>
        <taxon>Nitrobacteraceae</taxon>
        <taxon>Rhodopseudomonas</taxon>
    </lineage>
</organism>